<dbReference type="EMBL" id="CP012670">
    <property type="protein sequence ID" value="AUX21989.1"/>
    <property type="molecule type" value="Genomic_DNA"/>
</dbReference>
<protein>
    <recommendedName>
        <fullName evidence="3">Lipocalin-like domain-containing protein</fullName>
    </recommendedName>
</protein>
<accession>A0A4P2PYQ4</accession>
<sequence length="131" mass="14612">MHPLVGSWSIDCLYGPGAQEDTFLVFKEDGTGWIELAHYVTCEVDTFRWEATRDGCIRVLGERCFSDGEESASELSFDELAYRIAEETTPDGETRPVVTFAQPVWVGNRRWGLLTRDVVELAAPGPERLGG</sequence>
<evidence type="ECO:0000313" key="1">
    <source>
        <dbReference type="EMBL" id="AUX21989.1"/>
    </source>
</evidence>
<dbReference type="Proteomes" id="UP000295781">
    <property type="component" value="Chromosome"/>
</dbReference>
<organism evidence="1 2">
    <name type="scientific">Sorangium cellulosum</name>
    <name type="common">Polyangium cellulosum</name>
    <dbReference type="NCBI Taxonomy" id="56"/>
    <lineage>
        <taxon>Bacteria</taxon>
        <taxon>Pseudomonadati</taxon>
        <taxon>Myxococcota</taxon>
        <taxon>Polyangia</taxon>
        <taxon>Polyangiales</taxon>
        <taxon>Polyangiaceae</taxon>
        <taxon>Sorangium</taxon>
    </lineage>
</organism>
<evidence type="ECO:0000313" key="2">
    <source>
        <dbReference type="Proteomes" id="UP000295781"/>
    </source>
</evidence>
<gene>
    <name evidence="1" type="ORF">SOCEGT47_024900</name>
</gene>
<reference evidence="1 2" key="1">
    <citation type="submission" date="2015-09" db="EMBL/GenBank/DDBJ databases">
        <title>Sorangium comparison.</title>
        <authorList>
            <person name="Zaburannyi N."/>
            <person name="Bunk B."/>
            <person name="Overmann J."/>
            <person name="Mueller R."/>
        </authorList>
    </citation>
    <scope>NUCLEOTIDE SEQUENCE [LARGE SCALE GENOMIC DNA]</scope>
    <source>
        <strain evidence="1 2">So ceGT47</strain>
    </source>
</reference>
<dbReference type="AlphaFoldDB" id="A0A4P2PYQ4"/>
<evidence type="ECO:0008006" key="3">
    <source>
        <dbReference type="Google" id="ProtNLM"/>
    </source>
</evidence>
<name>A0A4P2PYQ4_SORCE</name>
<proteinExistence type="predicted"/>